<evidence type="ECO:0000256" key="4">
    <source>
        <dbReference type="ARBA" id="ARBA00022989"/>
    </source>
</evidence>
<dbReference type="eggNOG" id="COG2898">
    <property type="taxonomic scope" value="Bacteria"/>
</dbReference>
<keyword evidence="5" id="KW-0472">Membrane</keyword>
<dbReference type="OrthoDB" id="594838at2"/>
<dbReference type="PANTHER" id="PTHR34697">
    <property type="entry name" value="PHOSPHATIDYLGLYCEROL LYSYLTRANSFERASE"/>
    <property type="match status" value="1"/>
</dbReference>
<keyword evidence="2" id="KW-1003">Cell membrane</keyword>
<evidence type="ECO:0000256" key="5">
    <source>
        <dbReference type="ARBA" id="ARBA00023136"/>
    </source>
</evidence>
<sequence>MSAIESLPLSWCRDSISEPSYRRQILPISRTSWISFATLPHSYAFEKIYSEFLAKRHDGFLLRGCPSEVALFLAERGCEVAQTGAEAVLQLNEPHLEKPSLQKLLKQVRKHGNAIEIVLNEENRRKLYAFQMTCRHGNKPQLSDLFRTFPYEACRCFAFVSAQGKWLAAMTLSQQTTKKLHTELMLKHRESPVGVMEALIESVFFLLQAEGFLEWSLSEVPFYHVQQRAPQKLSVTEQTVAAAGEIWKSAYNFDGLFRFKDKFAPVWQPIYLCAYPQLSLILLAEIAFRTGYADLILHDAMQKLPRNPLGFLNS</sequence>
<protein>
    <recommendedName>
        <fullName evidence="6">Phosphatidylglycerol lysyltransferase C-terminal domain-containing protein</fullName>
    </recommendedName>
</protein>
<dbReference type="STRING" id="517418.Ctha_0703"/>
<dbReference type="InterPro" id="IPR024320">
    <property type="entry name" value="LPG_synthase_C"/>
</dbReference>
<evidence type="ECO:0000259" key="6">
    <source>
        <dbReference type="Pfam" id="PF09924"/>
    </source>
</evidence>
<dbReference type="Pfam" id="PF09924">
    <property type="entry name" value="LPG_synthase_C"/>
    <property type="match status" value="1"/>
</dbReference>
<dbReference type="EMBL" id="CP001100">
    <property type="protein sequence ID" value="ACF13172.1"/>
    <property type="molecule type" value="Genomic_DNA"/>
</dbReference>
<dbReference type="InterPro" id="IPR051211">
    <property type="entry name" value="PG_lysyltransferase"/>
</dbReference>
<dbReference type="AlphaFoldDB" id="B3QW59"/>
<dbReference type="HOGENOM" id="CLU_899243_0_0_10"/>
<dbReference type="PANTHER" id="PTHR34697:SF2">
    <property type="entry name" value="PHOSPHATIDYLGLYCEROL LYSYLTRANSFERASE"/>
    <property type="match status" value="1"/>
</dbReference>
<evidence type="ECO:0000313" key="8">
    <source>
        <dbReference type="Proteomes" id="UP000001208"/>
    </source>
</evidence>
<proteinExistence type="predicted"/>
<evidence type="ECO:0000256" key="1">
    <source>
        <dbReference type="ARBA" id="ARBA00004651"/>
    </source>
</evidence>
<dbReference type="GO" id="GO:0055091">
    <property type="term" value="P:phospholipid homeostasis"/>
    <property type="evidence" value="ECO:0007669"/>
    <property type="project" value="TreeGrafter"/>
</dbReference>
<dbReference type="GO" id="GO:0016755">
    <property type="term" value="F:aminoacyltransferase activity"/>
    <property type="evidence" value="ECO:0007669"/>
    <property type="project" value="TreeGrafter"/>
</dbReference>
<accession>B3QW59</accession>
<comment type="subcellular location">
    <subcellularLocation>
        <location evidence="1">Cell membrane</location>
        <topology evidence="1">Multi-pass membrane protein</topology>
    </subcellularLocation>
</comment>
<dbReference type="Proteomes" id="UP000001208">
    <property type="component" value="Chromosome"/>
</dbReference>
<name>B3QW59_CHLT3</name>
<dbReference type="KEGG" id="cts:Ctha_0703"/>
<keyword evidence="8" id="KW-1185">Reference proteome</keyword>
<reference evidence="7 8" key="1">
    <citation type="submission" date="2008-06" db="EMBL/GenBank/DDBJ databases">
        <title>Complete sequence of Chloroherpeton thalassium ATCC 35110.</title>
        <authorList>
            <consortium name="US DOE Joint Genome Institute"/>
            <person name="Lucas S."/>
            <person name="Copeland A."/>
            <person name="Lapidus A."/>
            <person name="Glavina del Rio T."/>
            <person name="Dalin E."/>
            <person name="Tice H."/>
            <person name="Bruce D."/>
            <person name="Goodwin L."/>
            <person name="Pitluck S."/>
            <person name="Schmutz J."/>
            <person name="Larimer F."/>
            <person name="Land M."/>
            <person name="Hauser L."/>
            <person name="Kyrpides N."/>
            <person name="Mikhailova N."/>
            <person name="Liu Z."/>
            <person name="Li T."/>
            <person name="Zhao F."/>
            <person name="Overmann J."/>
            <person name="Bryant D.A."/>
            <person name="Richardson P."/>
        </authorList>
    </citation>
    <scope>NUCLEOTIDE SEQUENCE [LARGE SCALE GENOMIC DNA]</scope>
    <source>
        <strain evidence="8">ATCC 35110 / GB-78</strain>
    </source>
</reference>
<gene>
    <name evidence="7" type="ordered locus">Ctha_0703</name>
</gene>
<dbReference type="GO" id="GO:0005886">
    <property type="term" value="C:plasma membrane"/>
    <property type="evidence" value="ECO:0007669"/>
    <property type="project" value="UniProtKB-SubCell"/>
</dbReference>
<keyword evidence="3" id="KW-0812">Transmembrane</keyword>
<organism evidence="7 8">
    <name type="scientific">Chloroherpeton thalassium (strain ATCC 35110 / GB-78)</name>
    <dbReference type="NCBI Taxonomy" id="517418"/>
    <lineage>
        <taxon>Bacteria</taxon>
        <taxon>Pseudomonadati</taxon>
        <taxon>Chlorobiota</taxon>
        <taxon>Chlorobiia</taxon>
        <taxon>Chlorobiales</taxon>
        <taxon>Chloroherpetonaceae</taxon>
        <taxon>Chloroherpeton</taxon>
    </lineage>
</organism>
<evidence type="ECO:0000256" key="2">
    <source>
        <dbReference type="ARBA" id="ARBA00022475"/>
    </source>
</evidence>
<feature type="domain" description="Phosphatidylglycerol lysyltransferase C-terminal" evidence="6">
    <location>
        <begin position="50"/>
        <end position="274"/>
    </location>
</feature>
<evidence type="ECO:0000256" key="3">
    <source>
        <dbReference type="ARBA" id="ARBA00022692"/>
    </source>
</evidence>
<keyword evidence="4" id="KW-1133">Transmembrane helix</keyword>
<evidence type="ECO:0000313" key="7">
    <source>
        <dbReference type="EMBL" id="ACF13172.1"/>
    </source>
</evidence>